<proteinExistence type="predicted"/>
<evidence type="ECO:0000313" key="1">
    <source>
        <dbReference type="EMBL" id="GAI80508.1"/>
    </source>
</evidence>
<dbReference type="AlphaFoldDB" id="X1RIS5"/>
<dbReference type="EMBL" id="BARW01014836">
    <property type="protein sequence ID" value="GAI80508.1"/>
    <property type="molecule type" value="Genomic_DNA"/>
</dbReference>
<accession>X1RIS5</accession>
<reference evidence="1" key="1">
    <citation type="journal article" date="2014" name="Front. Microbiol.">
        <title>High frequency of phylogenetically diverse reductive dehalogenase-homologous genes in deep subseafloor sedimentary metagenomes.</title>
        <authorList>
            <person name="Kawai M."/>
            <person name="Futagami T."/>
            <person name="Toyoda A."/>
            <person name="Takaki Y."/>
            <person name="Nishi S."/>
            <person name="Hori S."/>
            <person name="Arai W."/>
            <person name="Tsubouchi T."/>
            <person name="Morono Y."/>
            <person name="Uchiyama I."/>
            <person name="Ito T."/>
            <person name="Fujiyama A."/>
            <person name="Inagaki F."/>
            <person name="Takami H."/>
        </authorList>
    </citation>
    <scope>NUCLEOTIDE SEQUENCE</scope>
    <source>
        <strain evidence="1">Expedition CK06-06</strain>
    </source>
</reference>
<organism evidence="1">
    <name type="scientific">marine sediment metagenome</name>
    <dbReference type="NCBI Taxonomy" id="412755"/>
    <lineage>
        <taxon>unclassified sequences</taxon>
        <taxon>metagenomes</taxon>
        <taxon>ecological metagenomes</taxon>
    </lineage>
</organism>
<sequence>MQQGKGRGFNLAYDMRSPGYDLEKAAASVNIDDKKIIMSFKHGDLGYFENWSFENYADQLSILLAYKNLNSSYGWLRRGAFYAAALGVEVEKEDDLFTPVPALSIRTEYKREFKAETPPGKKKIRIVEHLYVRSLKDANNPGPWFEVDLSQVHDEANWIESRKKHLYSVRKPLYQLRPLQPHTFKVIFIKDLIPGADFNLIHRKKDHAVTHRHDHRDLTGAQTDYDRNYVCVNMKTIFPTLLGRSNMTLNTHTDRTSIINTVFISNTSINSLQKLIRQSLKSSPQLLCSDLISY</sequence>
<comment type="caution">
    <text evidence="1">The sequence shown here is derived from an EMBL/GenBank/DDBJ whole genome shotgun (WGS) entry which is preliminary data.</text>
</comment>
<protein>
    <submittedName>
        <fullName evidence="1">Uncharacterized protein</fullName>
    </submittedName>
</protein>
<gene>
    <name evidence="1" type="ORF">S12H4_26186</name>
</gene>
<name>X1RIS5_9ZZZZ</name>
<feature type="non-terminal residue" evidence="1">
    <location>
        <position position="294"/>
    </location>
</feature>